<dbReference type="Pfam" id="PF08678">
    <property type="entry name" value="Rsbr_N"/>
    <property type="match status" value="1"/>
</dbReference>
<dbReference type="PANTHER" id="PTHR33745">
    <property type="entry name" value="RSBT ANTAGONIST PROTEIN RSBS-RELATED"/>
    <property type="match status" value="1"/>
</dbReference>
<dbReference type="PROSITE" id="PS50801">
    <property type="entry name" value="STAS"/>
    <property type="match status" value="1"/>
</dbReference>
<feature type="domain" description="STAS" evidence="2">
    <location>
        <begin position="144"/>
        <end position="258"/>
    </location>
</feature>
<protein>
    <submittedName>
        <fullName evidence="3">RsbT co-antagonist protein RsbR</fullName>
    </submittedName>
</protein>
<dbReference type="Pfam" id="PF01740">
    <property type="entry name" value="STAS"/>
    <property type="match status" value="1"/>
</dbReference>
<organism evidence="3 4">
    <name type="scientific">Priestia iocasae</name>
    <dbReference type="NCBI Taxonomy" id="2291674"/>
    <lineage>
        <taxon>Bacteria</taxon>
        <taxon>Bacillati</taxon>
        <taxon>Bacillota</taxon>
        <taxon>Bacilli</taxon>
        <taxon>Bacillales</taxon>
        <taxon>Bacillaceae</taxon>
        <taxon>Priestia</taxon>
    </lineage>
</organism>
<gene>
    <name evidence="3" type="ORF">JOC83_002469</name>
</gene>
<evidence type="ECO:0000313" key="3">
    <source>
        <dbReference type="EMBL" id="MBM7703620.1"/>
    </source>
</evidence>
<dbReference type="Gene3D" id="3.30.750.24">
    <property type="entry name" value="STAS domain"/>
    <property type="match status" value="1"/>
</dbReference>
<keyword evidence="1" id="KW-0597">Phosphoprotein</keyword>
<sequence length="260" mass="29944">MDQYINRVVTEYKTDLYHRWKKAMTSEKDTYIILENQDSLLTEELFNTLILSITSKATEVLTQFLKAVLDRDWMLYYMTFSIQAFRKELLKIIVSKEQEAEKVVSVYDEVSKWSDLVMRHLVQVGTNAWNEQFLKQKQAVKELTAPMIPVFHEVCVLPLIGDISDERAETIKENLLDGIVHYHCQYVLVDITGVPIVDTYVSNYLMQATEAAKMLGSECIIVGIRPEIAQTLVNLGVNLNVKTFSNLFKGIEHVLNKSEK</sequence>
<dbReference type="InterPro" id="IPR051932">
    <property type="entry name" value="Bact_StressResp_Reg"/>
</dbReference>
<dbReference type="InterPro" id="IPR012292">
    <property type="entry name" value="Globin/Proto"/>
</dbReference>
<dbReference type="CDD" id="cd07041">
    <property type="entry name" value="STAS_RsbR_RsbS_like"/>
    <property type="match status" value="1"/>
</dbReference>
<dbReference type="EMBL" id="JAFBFC010000004">
    <property type="protein sequence ID" value="MBM7703620.1"/>
    <property type="molecule type" value="Genomic_DNA"/>
</dbReference>
<dbReference type="PANTHER" id="PTHR33745:SF3">
    <property type="entry name" value="RSBT CO-ANTAGONIST PROTEIN RSBRC"/>
    <property type="match status" value="1"/>
</dbReference>
<dbReference type="InterPro" id="IPR002645">
    <property type="entry name" value="STAS_dom"/>
</dbReference>
<proteinExistence type="predicted"/>
<evidence type="ECO:0000259" key="2">
    <source>
        <dbReference type="PROSITE" id="PS50801"/>
    </source>
</evidence>
<reference evidence="3 4" key="1">
    <citation type="submission" date="2021-01" db="EMBL/GenBank/DDBJ databases">
        <title>Genomic Encyclopedia of Type Strains, Phase IV (KMG-IV): sequencing the most valuable type-strain genomes for metagenomic binning, comparative biology and taxonomic classification.</title>
        <authorList>
            <person name="Goeker M."/>
        </authorList>
    </citation>
    <scope>NUCLEOTIDE SEQUENCE [LARGE SCALE GENOMIC DNA]</scope>
    <source>
        <strain evidence="3 4">DSM 104297</strain>
    </source>
</reference>
<dbReference type="InterPro" id="IPR014792">
    <property type="entry name" value="RsbRA_N"/>
</dbReference>
<evidence type="ECO:0000313" key="4">
    <source>
        <dbReference type="Proteomes" id="UP000809829"/>
    </source>
</evidence>
<evidence type="ECO:0000256" key="1">
    <source>
        <dbReference type="ARBA" id="ARBA00022553"/>
    </source>
</evidence>
<dbReference type="RefSeq" id="WP_205187586.1">
    <property type="nucleotide sequence ID" value="NZ_JAFBFC010000004.1"/>
</dbReference>
<keyword evidence="4" id="KW-1185">Reference proteome</keyword>
<comment type="caution">
    <text evidence="3">The sequence shown here is derived from an EMBL/GenBank/DDBJ whole genome shotgun (WGS) entry which is preliminary data.</text>
</comment>
<dbReference type="Proteomes" id="UP000809829">
    <property type="component" value="Unassembled WGS sequence"/>
</dbReference>
<accession>A0ABS2QVW9</accession>
<dbReference type="Gene3D" id="1.10.490.10">
    <property type="entry name" value="Globins"/>
    <property type="match status" value="1"/>
</dbReference>
<dbReference type="SUPFAM" id="SSF52091">
    <property type="entry name" value="SpoIIaa-like"/>
    <property type="match status" value="1"/>
</dbReference>
<dbReference type="InterPro" id="IPR036513">
    <property type="entry name" value="STAS_dom_sf"/>
</dbReference>
<name>A0ABS2QVW9_9BACI</name>